<feature type="domain" description="Tail specific protease" evidence="3">
    <location>
        <begin position="488"/>
        <end position="694"/>
    </location>
</feature>
<accession>A0A9X8Y841</accession>
<feature type="chain" id="PRO_5040768220" evidence="2">
    <location>
        <begin position="25"/>
        <end position="718"/>
    </location>
</feature>
<dbReference type="InterPro" id="IPR029045">
    <property type="entry name" value="ClpP/crotonase-like_dom_sf"/>
</dbReference>
<dbReference type="InterPro" id="IPR005151">
    <property type="entry name" value="Tail-specific_protease"/>
</dbReference>
<gene>
    <name evidence="4" type="ORF">EDD78_106169</name>
</gene>
<dbReference type="Gene3D" id="3.30.750.44">
    <property type="match status" value="1"/>
</dbReference>
<organism evidence="4 5">
    <name type="scientific">Harryflintia acetispora</name>
    <dbReference type="NCBI Taxonomy" id="1849041"/>
    <lineage>
        <taxon>Bacteria</taxon>
        <taxon>Bacillati</taxon>
        <taxon>Bacillota</taxon>
        <taxon>Clostridia</taxon>
        <taxon>Eubacteriales</taxon>
        <taxon>Oscillospiraceae</taxon>
        <taxon>Harryflintia</taxon>
    </lineage>
</organism>
<dbReference type="RefSeq" id="WP_132084653.1">
    <property type="nucleotide sequence ID" value="NZ_SLUK01000006.1"/>
</dbReference>
<dbReference type="PROSITE" id="PS51257">
    <property type="entry name" value="PROKAR_LIPOPROTEIN"/>
    <property type="match status" value="1"/>
</dbReference>
<reference evidence="4 5" key="1">
    <citation type="submission" date="2019-03" db="EMBL/GenBank/DDBJ databases">
        <title>Genomic Encyclopedia of Type Strains, Phase IV (KMG-IV): sequencing the most valuable type-strain genomes for metagenomic binning, comparative biology and taxonomic classification.</title>
        <authorList>
            <person name="Goeker M."/>
        </authorList>
    </citation>
    <scope>NUCLEOTIDE SEQUENCE [LARGE SCALE GENOMIC DNA]</scope>
    <source>
        <strain evidence="4 5">DSM 100433</strain>
    </source>
</reference>
<dbReference type="Pfam" id="PF03572">
    <property type="entry name" value="Peptidase_S41"/>
    <property type="match status" value="1"/>
</dbReference>
<sequence length="718" mass="79289">MSARNPGRMAALVLAAALALGACAGEEAAPKGEAPSLAAPAPGYSQEKPAPSAPEAPSYQPEVPDVAQLLRQSRRRNPDTVGWLYIPDTAINEPVLQTSDNDYYRFHDGEKNYRESGSVFVDYECTLGDGRGGTFSQNTILYGHNLGNPRGVKDDPQGERFAQLMHFTDETFAGRHPYFFFITEQGVQTYEIFAVAYLDANTEPVSYILPEYPAAAFSLLIEDMKRRSLYDYGVPVGGEDKVMTLSCCSHKYGSEKENPYQRFVVMGRLMEDGQPRQETAHLRRNGQPKEPDFTKYSTEITPDERIAALNWQNLGGGQMAEDFDALFKTLEENYPYLQSLEQRLGMTRQELYQKLRPQIAATGSDGDFYTGLHDLLTGTFKGLGGLRLEDDPYRFPELAGEYQARAGESRLISQLSALYNSAQARESYQKLGEPYGLIDTYRSVYSQMQYTKTSWDYRPAPARPQNPALPQNLRSNGNVQAGLYEDGRIAYIRIPDLSEERIGPDREFLLDFYRQAAGAQSVILDLCGSTGDSREYVDGLLLAPNIREPLTLRYWQLSRAGEQNSKFFDFSDPAWRPVSELPRLFWPGGGIGGFTHARLLERRVEPAGPGPGGRLYLLTDGRGERAARYAATMMKNGGLATLIGTCPASGGLEEEPAALALPQSGWIVRYSADYTLLPNGSCSNLSGARPDVAVDPAKETPLAACLRVISEGGGGFPQ</sequence>
<dbReference type="EMBL" id="SLUK01000006">
    <property type="protein sequence ID" value="TCL43306.1"/>
    <property type="molecule type" value="Genomic_DNA"/>
</dbReference>
<dbReference type="Proteomes" id="UP000294682">
    <property type="component" value="Unassembled WGS sequence"/>
</dbReference>
<dbReference type="CDD" id="cd05826">
    <property type="entry name" value="Sortase_B"/>
    <property type="match status" value="1"/>
</dbReference>
<dbReference type="Gene3D" id="3.90.226.10">
    <property type="entry name" value="2-enoyl-CoA Hydratase, Chain A, domain 1"/>
    <property type="match status" value="1"/>
</dbReference>
<keyword evidence="5" id="KW-1185">Reference proteome</keyword>
<dbReference type="GO" id="GO:0006508">
    <property type="term" value="P:proteolysis"/>
    <property type="evidence" value="ECO:0007669"/>
    <property type="project" value="InterPro"/>
</dbReference>
<protein>
    <submittedName>
        <fullName evidence="4">SrtB family sortase</fullName>
    </submittedName>
</protein>
<feature type="region of interest" description="Disordered" evidence="1">
    <location>
        <begin position="29"/>
        <end position="62"/>
    </location>
</feature>
<dbReference type="AlphaFoldDB" id="A0A9X8Y841"/>
<evidence type="ECO:0000259" key="3">
    <source>
        <dbReference type="Pfam" id="PF03572"/>
    </source>
</evidence>
<feature type="signal peptide" evidence="2">
    <location>
        <begin position="1"/>
        <end position="24"/>
    </location>
</feature>
<evidence type="ECO:0000256" key="2">
    <source>
        <dbReference type="SAM" id="SignalP"/>
    </source>
</evidence>
<name>A0A9X8Y841_9FIRM</name>
<evidence type="ECO:0000313" key="4">
    <source>
        <dbReference type="EMBL" id="TCL43306.1"/>
    </source>
</evidence>
<dbReference type="InterPro" id="IPR009835">
    <property type="entry name" value="SrtB"/>
</dbReference>
<dbReference type="GO" id="GO:0008236">
    <property type="term" value="F:serine-type peptidase activity"/>
    <property type="evidence" value="ECO:0007669"/>
    <property type="project" value="InterPro"/>
</dbReference>
<dbReference type="Gene3D" id="2.40.260.10">
    <property type="entry name" value="Sortase"/>
    <property type="match status" value="1"/>
</dbReference>
<dbReference type="SUPFAM" id="SSF52096">
    <property type="entry name" value="ClpP/crotonase"/>
    <property type="match status" value="1"/>
</dbReference>
<proteinExistence type="predicted"/>
<dbReference type="SUPFAM" id="SSF63817">
    <property type="entry name" value="Sortase"/>
    <property type="match status" value="1"/>
</dbReference>
<evidence type="ECO:0000313" key="5">
    <source>
        <dbReference type="Proteomes" id="UP000294682"/>
    </source>
</evidence>
<feature type="compositionally biased region" description="Low complexity" evidence="1">
    <location>
        <begin position="45"/>
        <end position="62"/>
    </location>
</feature>
<keyword evidence="2" id="KW-0732">Signal</keyword>
<evidence type="ECO:0000256" key="1">
    <source>
        <dbReference type="SAM" id="MobiDB-lite"/>
    </source>
</evidence>
<comment type="caution">
    <text evidence="4">The sequence shown here is derived from an EMBL/GenBank/DDBJ whole genome shotgun (WGS) entry which is preliminary data.</text>
</comment>
<dbReference type="InterPro" id="IPR023365">
    <property type="entry name" value="Sortase_dom-sf"/>
</dbReference>